<evidence type="ECO:0000313" key="3">
    <source>
        <dbReference type="Proteomes" id="UP001341840"/>
    </source>
</evidence>
<protein>
    <submittedName>
        <fullName evidence="2">Uncharacterized protein</fullName>
    </submittedName>
</protein>
<feature type="compositionally biased region" description="Basic and acidic residues" evidence="1">
    <location>
        <begin position="11"/>
        <end position="27"/>
    </location>
</feature>
<evidence type="ECO:0000313" key="2">
    <source>
        <dbReference type="EMBL" id="MED6221326.1"/>
    </source>
</evidence>
<comment type="caution">
    <text evidence="2">The sequence shown here is derived from an EMBL/GenBank/DDBJ whole genome shotgun (WGS) entry which is preliminary data.</text>
</comment>
<gene>
    <name evidence="2" type="ORF">PIB30_053364</name>
</gene>
<feature type="region of interest" description="Disordered" evidence="1">
    <location>
        <begin position="1"/>
        <end position="70"/>
    </location>
</feature>
<proteinExistence type="predicted"/>
<evidence type="ECO:0000256" key="1">
    <source>
        <dbReference type="SAM" id="MobiDB-lite"/>
    </source>
</evidence>
<dbReference type="Proteomes" id="UP001341840">
    <property type="component" value="Unassembled WGS sequence"/>
</dbReference>
<keyword evidence="3" id="KW-1185">Reference proteome</keyword>
<organism evidence="2 3">
    <name type="scientific">Stylosanthes scabra</name>
    <dbReference type="NCBI Taxonomy" id="79078"/>
    <lineage>
        <taxon>Eukaryota</taxon>
        <taxon>Viridiplantae</taxon>
        <taxon>Streptophyta</taxon>
        <taxon>Embryophyta</taxon>
        <taxon>Tracheophyta</taxon>
        <taxon>Spermatophyta</taxon>
        <taxon>Magnoliopsida</taxon>
        <taxon>eudicotyledons</taxon>
        <taxon>Gunneridae</taxon>
        <taxon>Pentapetalae</taxon>
        <taxon>rosids</taxon>
        <taxon>fabids</taxon>
        <taxon>Fabales</taxon>
        <taxon>Fabaceae</taxon>
        <taxon>Papilionoideae</taxon>
        <taxon>50 kb inversion clade</taxon>
        <taxon>dalbergioids sensu lato</taxon>
        <taxon>Dalbergieae</taxon>
        <taxon>Pterocarpus clade</taxon>
        <taxon>Stylosanthes</taxon>
    </lineage>
</organism>
<feature type="compositionally biased region" description="Basic residues" evidence="1">
    <location>
        <begin position="1"/>
        <end position="10"/>
    </location>
</feature>
<accession>A0ABU6ZH96</accession>
<dbReference type="EMBL" id="JASCZI010272256">
    <property type="protein sequence ID" value="MED6221326.1"/>
    <property type="molecule type" value="Genomic_DNA"/>
</dbReference>
<sequence length="232" mass="25430">MPEGKRRARGLRREARGLRGRGEHGDDGDGGLQEEYGRGTEVVTCEGKDRKTGLLAGSKSSKDRTCKKPVPTGLDRTALVKTGDSAGFVKTGPGQHRFPFFENTLNLNSQFPFMPPQSIVTLHSSLFTLTSVHQQITFTASQPCCRRRAAAACVFAVTSSSRPCYSAASSSVSSFGEHCVACACCCSCRRLLPSPFFRQPPLVFPASCLWMSNRRCRDLECECQLREVQQIV</sequence>
<name>A0ABU6ZH96_9FABA</name>
<reference evidence="2 3" key="1">
    <citation type="journal article" date="2023" name="Plants (Basel)">
        <title>Bridging the Gap: Combining Genomics and Transcriptomics Approaches to Understand Stylosanthes scabra, an Orphan Legume from the Brazilian Caatinga.</title>
        <authorList>
            <person name="Ferreira-Neto J.R.C."/>
            <person name="da Silva M.D."/>
            <person name="Binneck E."/>
            <person name="de Melo N.F."/>
            <person name="da Silva R.H."/>
            <person name="de Melo A.L.T.M."/>
            <person name="Pandolfi V."/>
            <person name="Bustamante F.O."/>
            <person name="Brasileiro-Vidal A.C."/>
            <person name="Benko-Iseppon A.M."/>
        </authorList>
    </citation>
    <scope>NUCLEOTIDE SEQUENCE [LARGE SCALE GENOMIC DNA]</scope>
    <source>
        <tissue evidence="2">Leaves</tissue>
    </source>
</reference>